<comment type="caution">
    <text evidence="3">The sequence shown here is derived from an EMBL/GenBank/DDBJ whole genome shotgun (WGS) entry which is preliminary data.</text>
</comment>
<gene>
    <name evidence="3" type="ORF">KBY27_03880</name>
</gene>
<dbReference type="InterPro" id="IPR050490">
    <property type="entry name" value="Bact_solute-bd_prot1"/>
</dbReference>
<reference evidence="3" key="1">
    <citation type="journal article" date="2021" name="Environ. Microbiol.">
        <title>Cryptic niche differentiation of novel sediment ecotypes of Rugeria pomeroyi correlates with nitrate respiration.</title>
        <authorList>
            <person name="Lin X."/>
            <person name="McNichol J."/>
            <person name="Chu X."/>
            <person name="Qian Y."/>
            <person name="Luo H."/>
        </authorList>
    </citation>
    <scope>NUCLEOTIDE SEQUENCE</scope>
    <source>
        <strain evidence="3">SZCCDBB064</strain>
    </source>
</reference>
<dbReference type="Proteomes" id="UP000813672">
    <property type="component" value="Unassembled WGS sequence"/>
</dbReference>
<dbReference type="PROSITE" id="PS51318">
    <property type="entry name" value="TAT"/>
    <property type="match status" value="1"/>
</dbReference>
<name>A0A9Q3WHS4_9RHOB</name>
<protein>
    <submittedName>
        <fullName evidence="3">Extracellular solute-binding protein</fullName>
    </submittedName>
</protein>
<evidence type="ECO:0000313" key="4">
    <source>
        <dbReference type="Proteomes" id="UP000813672"/>
    </source>
</evidence>
<dbReference type="PANTHER" id="PTHR43649">
    <property type="entry name" value="ARABINOSE-BINDING PROTEIN-RELATED"/>
    <property type="match status" value="1"/>
</dbReference>
<sequence>MPNREETMKTISNSLTHPTRRAFLQNSSAAAAAAGLGGLGSFIASPSLANGFAAGMTGGPTGFDGAERFQYNNTMSEGRAIEGIKALQAAGKAPTKISMLLTDGAIGQITNPFPEGAPSAKEVWERETGIEIDIIGAPAEDIFKKVMQDVTTGGGTFDIYTGPWNSTGDLVSSGGAVNCSDFVAKYQPDWADPERGTPTPEMEKLLYTYAGDYYSFSLDGDFQTWFYLKGLYEDPRVQDAFLSETGVALKTPDTWEEVDRISKFFTGKDFGNGPMYGNGNLMSPFWGLATFYARFASMDFPNYHFFDEDGNPNLNSDLGIQCAEEHVRSFEWCPPDALTFTWAEAYATMWNLQIPHTAIYTNLVKFGDGYNADGTAKSKATGMIGSHLPVGRRFGDQLNRRSVLYYHITAWISSQSQHPEAVYLFLQWLSSTRTYTWMAGNPGGYFDPMQQANFKEPLVASTYHPYAMETIPQTIARSVPSINFAGQTALDNALDEEIQAAITGQKSAREAMDAAQSKWERIIKRQKRNGIVDAIKASRATWPTIVDPA</sequence>
<dbReference type="InterPro" id="IPR006059">
    <property type="entry name" value="SBP"/>
</dbReference>
<dbReference type="InterPro" id="IPR006311">
    <property type="entry name" value="TAT_signal"/>
</dbReference>
<organism evidence="3 4">
    <name type="scientific">Ruegeria pomeroyi</name>
    <dbReference type="NCBI Taxonomy" id="89184"/>
    <lineage>
        <taxon>Bacteria</taxon>
        <taxon>Pseudomonadati</taxon>
        <taxon>Pseudomonadota</taxon>
        <taxon>Alphaproteobacteria</taxon>
        <taxon>Rhodobacterales</taxon>
        <taxon>Roseobacteraceae</taxon>
        <taxon>Ruegeria</taxon>
    </lineage>
</organism>
<evidence type="ECO:0000256" key="1">
    <source>
        <dbReference type="ARBA" id="ARBA00004418"/>
    </source>
</evidence>
<evidence type="ECO:0000313" key="3">
    <source>
        <dbReference type="EMBL" id="MCE8536585.1"/>
    </source>
</evidence>
<dbReference type="GO" id="GO:0042597">
    <property type="term" value="C:periplasmic space"/>
    <property type="evidence" value="ECO:0007669"/>
    <property type="project" value="UniProtKB-SubCell"/>
</dbReference>
<dbReference type="InterPro" id="IPR019546">
    <property type="entry name" value="TAT_signal_bac_arc"/>
</dbReference>
<dbReference type="Gene3D" id="3.40.190.10">
    <property type="entry name" value="Periplasmic binding protein-like II"/>
    <property type="match status" value="2"/>
</dbReference>
<dbReference type="SUPFAM" id="SSF53850">
    <property type="entry name" value="Periplasmic binding protein-like II"/>
    <property type="match status" value="1"/>
</dbReference>
<comment type="similarity">
    <text evidence="2">Belongs to the bacterial solute-binding protein 1 family.</text>
</comment>
<dbReference type="EMBL" id="JAGQAF010000002">
    <property type="protein sequence ID" value="MCE8536585.1"/>
    <property type="molecule type" value="Genomic_DNA"/>
</dbReference>
<dbReference type="NCBIfam" id="TIGR01409">
    <property type="entry name" value="TAT_signal_seq"/>
    <property type="match status" value="1"/>
</dbReference>
<evidence type="ECO:0000256" key="2">
    <source>
        <dbReference type="ARBA" id="ARBA00008520"/>
    </source>
</evidence>
<proteinExistence type="inferred from homology"/>
<dbReference type="PANTHER" id="PTHR43649:SF12">
    <property type="entry name" value="DIACETYLCHITOBIOSE BINDING PROTEIN DASA"/>
    <property type="match status" value="1"/>
</dbReference>
<comment type="subcellular location">
    <subcellularLocation>
        <location evidence="1">Periplasm</location>
    </subcellularLocation>
</comment>
<accession>A0A9Q3WHS4</accession>
<dbReference type="AlphaFoldDB" id="A0A9Q3WHS4"/>
<dbReference type="Pfam" id="PF01547">
    <property type="entry name" value="SBP_bac_1"/>
    <property type="match status" value="1"/>
</dbReference>